<keyword evidence="8" id="KW-0934">Plastid</keyword>
<keyword evidence="8" id="KW-0150">Chloroplast</keyword>
<keyword evidence="4 7" id="KW-0812">Transmembrane</keyword>
<accession>A0A8K1YUW3</accession>
<evidence type="ECO:0000256" key="7">
    <source>
        <dbReference type="RuleBase" id="RU362044"/>
    </source>
</evidence>
<proteinExistence type="inferred from homology"/>
<dbReference type="NCBIfam" id="TIGR00056">
    <property type="entry name" value="MlaE family lipid ABC transporter permease subunit"/>
    <property type="match status" value="1"/>
</dbReference>
<dbReference type="InterPro" id="IPR003453">
    <property type="entry name" value="ABC_MlaE_roteobac"/>
</dbReference>
<evidence type="ECO:0000256" key="4">
    <source>
        <dbReference type="ARBA" id="ARBA00022692"/>
    </source>
</evidence>
<dbReference type="PANTHER" id="PTHR30188:SF4">
    <property type="entry name" value="PROTEIN TRIGALACTOSYLDIACYLGLYCEROL 1, CHLOROPLASTIC"/>
    <property type="match status" value="1"/>
</dbReference>
<feature type="transmembrane region" description="Helical" evidence="7">
    <location>
        <begin position="230"/>
        <end position="252"/>
    </location>
</feature>
<dbReference type="AlphaFoldDB" id="A0A8K1YUW3"/>
<comment type="caution">
    <text evidence="7">Lacks conserved residue(s) required for the propagation of feature annotation.</text>
</comment>
<evidence type="ECO:0000256" key="3">
    <source>
        <dbReference type="ARBA" id="ARBA00022448"/>
    </source>
</evidence>
<dbReference type="GO" id="GO:0005548">
    <property type="term" value="F:phospholipid transporter activity"/>
    <property type="evidence" value="ECO:0007669"/>
    <property type="project" value="TreeGrafter"/>
</dbReference>
<dbReference type="Pfam" id="PF02405">
    <property type="entry name" value="MlaE"/>
    <property type="match status" value="1"/>
</dbReference>
<keyword evidence="6 7" id="KW-0472">Membrane</keyword>
<name>A0A8K1YUW3_9FLOR</name>
<protein>
    <recommendedName>
        <fullName evidence="9">ABC transporter permease</fullName>
    </recommendedName>
</protein>
<keyword evidence="5 7" id="KW-1133">Transmembrane helix</keyword>
<feature type="transmembrane region" description="Helical" evidence="7">
    <location>
        <begin position="188"/>
        <end position="210"/>
    </location>
</feature>
<evidence type="ECO:0000256" key="2">
    <source>
        <dbReference type="ARBA" id="ARBA00007556"/>
    </source>
</evidence>
<feature type="transmembrane region" description="Helical" evidence="7">
    <location>
        <begin position="39"/>
        <end position="61"/>
    </location>
</feature>
<geneLocation type="chloroplast" evidence="8"/>
<sequence>MIFLQNTLTMWFYQCFNTYLIFKRFILFHKINRNNLFEIINQLISVGIGSLTIVLITACFISMIFTLQIGKEFVCLNTTSMLGAVLSITYLRELCPVLTAIIITARIGSAFTAEIASMKVTDQIDILLILKIDPIVYLVLPRIYSCMLMLPVLNIFSLVTSIFSSLFIASILYNIFPSVFIDSAYSSISLFDCFCSSLKALIFGFIIAIVSCGWGLSTTGGSKNVGISTTSSVVTILLLIFIADFLLSYIMFYKSPSILQV</sequence>
<dbReference type="GO" id="GO:0043190">
    <property type="term" value="C:ATP-binding cassette (ABC) transporter complex"/>
    <property type="evidence" value="ECO:0007669"/>
    <property type="project" value="InterPro"/>
</dbReference>
<comment type="subcellular location">
    <subcellularLocation>
        <location evidence="1">Membrane</location>
        <topology evidence="1">Multi-pass membrane protein</topology>
    </subcellularLocation>
</comment>
<dbReference type="PANTHER" id="PTHR30188">
    <property type="entry name" value="ABC TRANSPORTER PERMEASE PROTEIN-RELATED"/>
    <property type="match status" value="1"/>
</dbReference>
<feature type="transmembrane region" description="Helical" evidence="7">
    <location>
        <begin position="156"/>
        <end position="176"/>
    </location>
</feature>
<comment type="similarity">
    <text evidence="2 7">Belongs to the MlaE permease family.</text>
</comment>
<dbReference type="EMBL" id="MN905507">
    <property type="protein sequence ID" value="UEQ12158.1"/>
    <property type="molecule type" value="Genomic_DNA"/>
</dbReference>
<organism evidence="8">
    <name type="scientific">Batrachospermum sp</name>
    <dbReference type="NCBI Taxonomy" id="31373"/>
    <lineage>
        <taxon>Eukaryota</taxon>
        <taxon>Rhodophyta</taxon>
        <taxon>Florideophyceae</taxon>
        <taxon>Nemaliophycidae</taxon>
        <taxon>Batrachospermales</taxon>
        <taxon>Batrachospermaceae</taxon>
        <taxon>Batrachospermum</taxon>
    </lineage>
</organism>
<gene>
    <name evidence="8" type="primary">ycf63</name>
</gene>
<keyword evidence="3" id="KW-0813">Transport</keyword>
<evidence type="ECO:0000313" key="8">
    <source>
        <dbReference type="EMBL" id="UEQ12158.1"/>
    </source>
</evidence>
<evidence type="ECO:0000256" key="5">
    <source>
        <dbReference type="ARBA" id="ARBA00022989"/>
    </source>
</evidence>
<evidence type="ECO:0000256" key="1">
    <source>
        <dbReference type="ARBA" id="ARBA00004141"/>
    </source>
</evidence>
<evidence type="ECO:0008006" key="9">
    <source>
        <dbReference type="Google" id="ProtNLM"/>
    </source>
</evidence>
<reference evidence="8" key="1">
    <citation type="submission" date="2020-01" db="EMBL/GenBank/DDBJ databases">
        <title>The chloroplast and mitochondrion of a new freshwater red algal species from China.</title>
        <authorList>
            <person name="Fang K."/>
            <person name="Xie S."/>
        </authorList>
    </citation>
    <scope>NUCLEOTIDE SEQUENCE</scope>
    <source>
        <strain evidence="8">SAS-FKP1901</strain>
    </source>
</reference>
<dbReference type="InterPro" id="IPR030802">
    <property type="entry name" value="Permease_MalE"/>
</dbReference>
<evidence type="ECO:0000256" key="6">
    <source>
        <dbReference type="ARBA" id="ARBA00023136"/>
    </source>
</evidence>